<organism evidence="1 2">
    <name type="scientific">Melipona bicolor</name>
    <dbReference type="NCBI Taxonomy" id="60889"/>
    <lineage>
        <taxon>Eukaryota</taxon>
        <taxon>Metazoa</taxon>
        <taxon>Ecdysozoa</taxon>
        <taxon>Arthropoda</taxon>
        <taxon>Hexapoda</taxon>
        <taxon>Insecta</taxon>
        <taxon>Pterygota</taxon>
        <taxon>Neoptera</taxon>
        <taxon>Endopterygota</taxon>
        <taxon>Hymenoptera</taxon>
        <taxon>Apocrita</taxon>
        <taxon>Aculeata</taxon>
        <taxon>Apoidea</taxon>
        <taxon>Anthophila</taxon>
        <taxon>Apidae</taxon>
        <taxon>Melipona</taxon>
    </lineage>
</organism>
<reference evidence="1" key="1">
    <citation type="submission" date="2021-10" db="EMBL/GenBank/DDBJ databases">
        <title>Melipona bicolor Genome sequencing and assembly.</title>
        <authorList>
            <person name="Araujo N.S."/>
            <person name="Arias M.C."/>
        </authorList>
    </citation>
    <scope>NUCLEOTIDE SEQUENCE</scope>
    <source>
        <strain evidence="1">USP_2M_L1-L4_2017</strain>
        <tissue evidence="1">Whole body</tissue>
    </source>
</reference>
<evidence type="ECO:0000313" key="1">
    <source>
        <dbReference type="EMBL" id="KAK1120599.1"/>
    </source>
</evidence>
<proteinExistence type="predicted"/>
<sequence length="71" mass="8068">MKALCGKKALLYRDGVKEKKDELKIASKTYINISAEREPTRINEKQEAAQKRWEAGNKNAREDVGVAYEAN</sequence>
<protein>
    <submittedName>
        <fullName evidence="1">Uncharacterized protein</fullName>
    </submittedName>
</protein>
<keyword evidence="2" id="KW-1185">Reference proteome</keyword>
<name>A0AA40FKP5_9HYME</name>
<evidence type="ECO:0000313" key="2">
    <source>
        <dbReference type="Proteomes" id="UP001177670"/>
    </source>
</evidence>
<comment type="caution">
    <text evidence="1">The sequence shown here is derived from an EMBL/GenBank/DDBJ whole genome shotgun (WGS) entry which is preliminary data.</text>
</comment>
<dbReference type="Proteomes" id="UP001177670">
    <property type="component" value="Unassembled WGS sequence"/>
</dbReference>
<gene>
    <name evidence="1" type="ORF">K0M31_012205</name>
</gene>
<accession>A0AA40FKP5</accession>
<dbReference type="AlphaFoldDB" id="A0AA40FKP5"/>
<dbReference type="EMBL" id="JAHYIQ010000030">
    <property type="protein sequence ID" value="KAK1120599.1"/>
    <property type="molecule type" value="Genomic_DNA"/>
</dbReference>